<comment type="subcellular location">
    <subcellularLocation>
        <location evidence="1">Cell envelope</location>
    </subcellularLocation>
</comment>
<dbReference type="InterPro" id="IPR051313">
    <property type="entry name" value="Bact_iron-sidero_bind"/>
</dbReference>
<evidence type="ECO:0000313" key="8">
    <source>
        <dbReference type="EMBL" id="OMF53034.1"/>
    </source>
</evidence>
<keyword evidence="4 6" id="KW-0732">Signal</keyword>
<dbReference type="PROSITE" id="PS51257">
    <property type="entry name" value="PROKAR_LIPOPROTEIN"/>
    <property type="match status" value="1"/>
</dbReference>
<proteinExistence type="inferred from homology"/>
<keyword evidence="3" id="KW-0813">Transport</keyword>
<dbReference type="STRING" id="297318.BK138_19155"/>
<keyword evidence="9" id="KW-1185">Reference proteome</keyword>
<accession>A0A1R1EMG1</accession>
<dbReference type="Pfam" id="PF01497">
    <property type="entry name" value="Peripla_BP_2"/>
    <property type="match status" value="1"/>
</dbReference>
<dbReference type="InterPro" id="IPR002491">
    <property type="entry name" value="ABC_transptr_periplasmic_BD"/>
</dbReference>
<evidence type="ECO:0000256" key="2">
    <source>
        <dbReference type="ARBA" id="ARBA00008814"/>
    </source>
</evidence>
<name>A0A1R1EMG1_9BACL</name>
<evidence type="ECO:0000256" key="6">
    <source>
        <dbReference type="SAM" id="SignalP"/>
    </source>
</evidence>
<feature type="domain" description="Fe/B12 periplasmic-binding" evidence="7">
    <location>
        <begin position="69"/>
        <end position="332"/>
    </location>
</feature>
<protein>
    <submittedName>
        <fullName evidence="8">ABC transporter</fullName>
    </submittedName>
</protein>
<dbReference type="InterPro" id="IPR033870">
    <property type="entry name" value="FatB"/>
</dbReference>
<sequence>MKLNTRKMMLFIITAVLVVVLAACGNKNTAEPAKEASAEPTNTSAASGSEELTIKHKLGETKVKKNPQKVVVFDFGILDTLDKLGVQVTGVPQANIPPYLSKYADKDAYSNVGSLKEPDFEKINALSPDLIIISGRQSDAYEELSKIAPTVYLGLDTTRYMESFKENMNTVGQIFGKEDEIQTELDHVDKTIAEIHDKAAASGKNALIVLANEGKLSAYGAGSRFGLIHDVLGFTPVDANIEASTHGQSVTSEYVAEKNPDYLFVVDRGAAVAGEGGESVSAKQTVENDLIKNTKAFKEGHIVYLDPNYWYLSGGGLLSVQEMVKEVGASIQ</sequence>
<feature type="region of interest" description="Disordered" evidence="5">
    <location>
        <begin position="30"/>
        <end position="51"/>
    </location>
</feature>
<comment type="caution">
    <text evidence="8">The sequence shown here is derived from an EMBL/GenBank/DDBJ whole genome shotgun (WGS) entry which is preliminary data.</text>
</comment>
<comment type="similarity">
    <text evidence="2">Belongs to the bacterial solute-binding protein 8 family.</text>
</comment>
<dbReference type="PROSITE" id="PS50983">
    <property type="entry name" value="FE_B12_PBP"/>
    <property type="match status" value="1"/>
</dbReference>
<reference evidence="8 9" key="1">
    <citation type="submission" date="2016-11" db="EMBL/GenBank/DDBJ databases">
        <title>Paenibacillus species isolates.</title>
        <authorList>
            <person name="Beno S.M."/>
        </authorList>
    </citation>
    <scope>NUCLEOTIDE SEQUENCE [LARGE SCALE GENOMIC DNA]</scope>
    <source>
        <strain evidence="8 9">FSL R5-0378</strain>
    </source>
</reference>
<evidence type="ECO:0000313" key="9">
    <source>
        <dbReference type="Proteomes" id="UP000187172"/>
    </source>
</evidence>
<dbReference type="Gene3D" id="3.40.50.1980">
    <property type="entry name" value="Nitrogenase molybdenum iron protein domain"/>
    <property type="match status" value="2"/>
</dbReference>
<dbReference type="EMBL" id="MRTP01000005">
    <property type="protein sequence ID" value="OMF53034.1"/>
    <property type="molecule type" value="Genomic_DNA"/>
</dbReference>
<gene>
    <name evidence="8" type="ORF">BK138_19155</name>
</gene>
<dbReference type="CDD" id="cd01140">
    <property type="entry name" value="FatB"/>
    <property type="match status" value="1"/>
</dbReference>
<dbReference type="GO" id="GO:1901678">
    <property type="term" value="P:iron coordination entity transport"/>
    <property type="evidence" value="ECO:0007669"/>
    <property type="project" value="UniProtKB-ARBA"/>
</dbReference>
<dbReference type="PANTHER" id="PTHR30532">
    <property type="entry name" value="IRON III DICITRATE-BINDING PERIPLASMIC PROTEIN"/>
    <property type="match status" value="1"/>
</dbReference>
<evidence type="ECO:0000256" key="1">
    <source>
        <dbReference type="ARBA" id="ARBA00004196"/>
    </source>
</evidence>
<evidence type="ECO:0000259" key="7">
    <source>
        <dbReference type="PROSITE" id="PS50983"/>
    </source>
</evidence>
<dbReference type="AlphaFoldDB" id="A0A1R1EMG1"/>
<dbReference type="GO" id="GO:0030288">
    <property type="term" value="C:outer membrane-bounded periplasmic space"/>
    <property type="evidence" value="ECO:0007669"/>
    <property type="project" value="TreeGrafter"/>
</dbReference>
<evidence type="ECO:0000256" key="4">
    <source>
        <dbReference type="ARBA" id="ARBA00022729"/>
    </source>
</evidence>
<evidence type="ECO:0000256" key="5">
    <source>
        <dbReference type="SAM" id="MobiDB-lite"/>
    </source>
</evidence>
<dbReference type="PANTHER" id="PTHR30532:SF28">
    <property type="entry name" value="PETROBACTIN-BINDING PROTEIN YCLQ"/>
    <property type="match status" value="1"/>
</dbReference>
<evidence type="ECO:0000256" key="3">
    <source>
        <dbReference type="ARBA" id="ARBA00022448"/>
    </source>
</evidence>
<dbReference type="Proteomes" id="UP000187172">
    <property type="component" value="Unassembled WGS sequence"/>
</dbReference>
<organism evidence="8 9">
    <name type="scientific">Paenibacillus rhizosphaerae</name>
    <dbReference type="NCBI Taxonomy" id="297318"/>
    <lineage>
        <taxon>Bacteria</taxon>
        <taxon>Bacillati</taxon>
        <taxon>Bacillota</taxon>
        <taxon>Bacilli</taxon>
        <taxon>Bacillales</taxon>
        <taxon>Paenibacillaceae</taxon>
        <taxon>Paenibacillus</taxon>
    </lineage>
</organism>
<feature type="signal peptide" evidence="6">
    <location>
        <begin position="1"/>
        <end position="22"/>
    </location>
</feature>
<dbReference type="SUPFAM" id="SSF53807">
    <property type="entry name" value="Helical backbone' metal receptor"/>
    <property type="match status" value="1"/>
</dbReference>
<feature type="chain" id="PRO_5039605566" evidence="6">
    <location>
        <begin position="23"/>
        <end position="332"/>
    </location>
</feature>